<dbReference type="InterPro" id="IPR011992">
    <property type="entry name" value="EF-hand-dom_pair"/>
</dbReference>
<evidence type="ECO:0000313" key="6">
    <source>
        <dbReference type="Proteomes" id="UP000655225"/>
    </source>
</evidence>
<accession>A0A834YLB5</accession>
<reference evidence="5 6" key="1">
    <citation type="submission" date="2020-04" db="EMBL/GenBank/DDBJ databases">
        <title>Plant Genome Project.</title>
        <authorList>
            <person name="Zhang R.-G."/>
        </authorList>
    </citation>
    <scope>NUCLEOTIDE SEQUENCE [LARGE SCALE GENOMIC DNA]</scope>
    <source>
        <strain evidence="5">YNK0</strain>
        <tissue evidence="5">Leaf</tissue>
    </source>
</reference>
<dbReference type="Gene3D" id="1.10.238.10">
    <property type="entry name" value="EF-hand"/>
    <property type="match status" value="1"/>
</dbReference>
<dbReference type="FunFam" id="1.10.238.10:FF:000302">
    <property type="entry name" value="Probable calcium-binding protein CML46"/>
    <property type="match status" value="1"/>
</dbReference>
<dbReference type="GO" id="GO:0005509">
    <property type="term" value="F:calcium ion binding"/>
    <property type="evidence" value="ECO:0007669"/>
    <property type="project" value="InterPro"/>
</dbReference>
<dbReference type="PROSITE" id="PS50222">
    <property type="entry name" value="EF_HAND_2"/>
    <property type="match status" value="2"/>
</dbReference>
<dbReference type="PANTHER" id="PTHR10891">
    <property type="entry name" value="EF-HAND CALCIUM-BINDING DOMAIN CONTAINING PROTEIN"/>
    <property type="match status" value="1"/>
</dbReference>
<dbReference type="InterPro" id="IPR018247">
    <property type="entry name" value="EF_Hand_1_Ca_BS"/>
</dbReference>
<evidence type="ECO:0000256" key="3">
    <source>
        <dbReference type="ARBA" id="ARBA00022837"/>
    </source>
</evidence>
<dbReference type="InterPro" id="IPR039647">
    <property type="entry name" value="EF_hand_pair_protein_CML-like"/>
</dbReference>
<comment type="caution">
    <text evidence="5">The sequence shown here is derived from an EMBL/GenBank/DDBJ whole genome shotgun (WGS) entry which is preliminary data.</text>
</comment>
<evidence type="ECO:0000256" key="2">
    <source>
        <dbReference type="ARBA" id="ARBA00022737"/>
    </source>
</evidence>
<evidence type="ECO:0000259" key="4">
    <source>
        <dbReference type="PROSITE" id="PS50222"/>
    </source>
</evidence>
<keyword evidence="6" id="KW-1185">Reference proteome</keyword>
<dbReference type="InterPro" id="IPR002048">
    <property type="entry name" value="EF_hand_dom"/>
</dbReference>
<protein>
    <recommendedName>
        <fullName evidence="4">EF-hand domain-containing protein</fullName>
    </recommendedName>
</protein>
<dbReference type="SMART" id="SM00054">
    <property type="entry name" value="EFh"/>
    <property type="match status" value="2"/>
</dbReference>
<dbReference type="AlphaFoldDB" id="A0A834YLB5"/>
<evidence type="ECO:0000313" key="5">
    <source>
        <dbReference type="EMBL" id="KAF8390140.1"/>
    </source>
</evidence>
<dbReference type="PROSITE" id="PS00018">
    <property type="entry name" value="EF_HAND_1"/>
    <property type="match status" value="2"/>
</dbReference>
<dbReference type="CDD" id="cd00051">
    <property type="entry name" value="EFh"/>
    <property type="match status" value="1"/>
</dbReference>
<keyword evidence="2" id="KW-0677">Repeat</keyword>
<feature type="domain" description="EF-hand" evidence="4">
    <location>
        <begin position="142"/>
        <end position="177"/>
    </location>
</feature>
<gene>
    <name evidence="5" type="ORF">HHK36_024662</name>
</gene>
<keyword evidence="1" id="KW-0479">Metal-binding</keyword>
<sequence length="211" mass="24120">MEKTSPTGFVRIEELFLYFEYFLQSPLDLISSASKIWSENKHPNSELSNGQLCFHEKGDDGKLYNGDVEIVMEKLGMFCDPDGEKIQESLGLDELSAMFEEKEPSMEEVKEAFDVFDENRDGFIDAWELQRVLCSLGFREGSKVEECKSMIGAFDGNGDGRIDFTEFVKFMDNDFSECMHIGQDLEYLLRLIGTKQYFSVSLSSVALFFCL</sequence>
<dbReference type="EMBL" id="JABCRI010000018">
    <property type="protein sequence ID" value="KAF8390140.1"/>
    <property type="molecule type" value="Genomic_DNA"/>
</dbReference>
<name>A0A834YLB5_TETSI</name>
<organism evidence="5 6">
    <name type="scientific">Tetracentron sinense</name>
    <name type="common">Spur-leaf</name>
    <dbReference type="NCBI Taxonomy" id="13715"/>
    <lineage>
        <taxon>Eukaryota</taxon>
        <taxon>Viridiplantae</taxon>
        <taxon>Streptophyta</taxon>
        <taxon>Embryophyta</taxon>
        <taxon>Tracheophyta</taxon>
        <taxon>Spermatophyta</taxon>
        <taxon>Magnoliopsida</taxon>
        <taxon>Trochodendrales</taxon>
        <taxon>Trochodendraceae</taxon>
        <taxon>Tetracentron</taxon>
    </lineage>
</organism>
<evidence type="ECO:0000256" key="1">
    <source>
        <dbReference type="ARBA" id="ARBA00022723"/>
    </source>
</evidence>
<dbReference type="OMA" id="FMENIFC"/>
<dbReference type="SUPFAM" id="SSF47473">
    <property type="entry name" value="EF-hand"/>
    <property type="match status" value="1"/>
</dbReference>
<dbReference type="Pfam" id="PF13499">
    <property type="entry name" value="EF-hand_7"/>
    <property type="match status" value="1"/>
</dbReference>
<feature type="domain" description="EF-hand" evidence="4">
    <location>
        <begin position="104"/>
        <end position="139"/>
    </location>
</feature>
<proteinExistence type="predicted"/>
<keyword evidence="3" id="KW-0106">Calcium</keyword>
<dbReference type="OrthoDB" id="26525at2759"/>
<dbReference type="Proteomes" id="UP000655225">
    <property type="component" value="Unassembled WGS sequence"/>
</dbReference>